<dbReference type="RefSeq" id="WP_166193720.1">
    <property type="nucleotide sequence ID" value="NZ_CP049811.1"/>
</dbReference>
<dbReference type="InterPro" id="IPR036895">
    <property type="entry name" value="Uracil-DNA_glycosylase-like_sf"/>
</dbReference>
<keyword evidence="3" id="KW-1185">Reference proteome</keyword>
<feature type="domain" description="Uracil-DNA glycosylase-like" evidence="1">
    <location>
        <begin position="34"/>
        <end position="189"/>
    </location>
</feature>
<proteinExistence type="predicted"/>
<sequence>MSPDAPALFARLRNCRLCTGRFAATASAHAPRPIVRLHPDAPIVIISQAPGRQAHLSGIPFDDASGRRLRDWMGMEEAEFFAPRTISIAPMGFCFPGNDAAGGDLPPPAICRKTWHAPVMAALPGRRLTLVVGAMAQRVMLGARAMTPTVRAWRDMPAGTYPLPHPSWRNTPWLRRNPWFEAELLPHLRRDVARVLNEGVSNG</sequence>
<dbReference type="Proteomes" id="UP000500791">
    <property type="component" value="Chromosome"/>
</dbReference>
<protein>
    <submittedName>
        <fullName evidence="2">Uracil-DNA glycosylase family protein</fullName>
    </submittedName>
</protein>
<evidence type="ECO:0000313" key="2">
    <source>
        <dbReference type="EMBL" id="QIK41954.1"/>
    </source>
</evidence>
<dbReference type="PANTHER" id="PTHR42160:SF1">
    <property type="entry name" value="URACIL-DNA GLYCOSYLASE SUPERFAMILY PROTEIN"/>
    <property type="match status" value="1"/>
</dbReference>
<dbReference type="PANTHER" id="PTHR42160">
    <property type="entry name" value="URACIL-DNA GLYCOSYLASE SUPERFAMILY PROTEIN"/>
    <property type="match status" value="1"/>
</dbReference>
<evidence type="ECO:0000259" key="1">
    <source>
        <dbReference type="SMART" id="SM00986"/>
    </source>
</evidence>
<accession>A0A6G7VPM8</accession>
<organism evidence="2 3">
    <name type="scientific">Pontivivens nitratireducens</name>
    <dbReference type="NCBI Taxonomy" id="2758038"/>
    <lineage>
        <taxon>Bacteria</taxon>
        <taxon>Pseudomonadati</taxon>
        <taxon>Pseudomonadota</taxon>
        <taxon>Alphaproteobacteria</taxon>
        <taxon>Rhodobacterales</taxon>
        <taxon>Paracoccaceae</taxon>
        <taxon>Pontivivens</taxon>
    </lineage>
</organism>
<dbReference type="SUPFAM" id="SSF52141">
    <property type="entry name" value="Uracil-DNA glycosylase-like"/>
    <property type="match status" value="1"/>
</dbReference>
<dbReference type="AlphaFoldDB" id="A0A6G7VPM8"/>
<dbReference type="EMBL" id="CP049811">
    <property type="protein sequence ID" value="QIK41954.1"/>
    <property type="molecule type" value="Genomic_DNA"/>
</dbReference>
<reference evidence="2 3" key="1">
    <citation type="submission" date="2020-03" db="EMBL/GenBank/DDBJ databases">
        <title>Complete genome sequence of Monaibacterium sp. ALG8 with diverse plasmids.</title>
        <authorList>
            <person name="Sun C."/>
        </authorList>
    </citation>
    <scope>NUCLEOTIDE SEQUENCE [LARGE SCALE GENOMIC DNA]</scope>
    <source>
        <strain evidence="2 3">ALG8</strain>
    </source>
</reference>
<dbReference type="Gene3D" id="3.40.470.10">
    <property type="entry name" value="Uracil-DNA glycosylase-like domain"/>
    <property type="match status" value="1"/>
</dbReference>
<dbReference type="CDD" id="cd10033">
    <property type="entry name" value="UDG_like"/>
    <property type="match status" value="1"/>
</dbReference>
<gene>
    <name evidence="2" type="ORF">G8E03_00220</name>
</gene>
<name>A0A6G7VPM8_9RHOB</name>
<dbReference type="KEGG" id="mon:G8E03_00220"/>
<evidence type="ECO:0000313" key="3">
    <source>
        <dbReference type="Proteomes" id="UP000500791"/>
    </source>
</evidence>
<dbReference type="SMART" id="SM00987">
    <property type="entry name" value="UreE_C"/>
    <property type="match status" value="1"/>
</dbReference>
<dbReference type="Pfam" id="PF03167">
    <property type="entry name" value="UDG"/>
    <property type="match status" value="1"/>
</dbReference>
<dbReference type="InterPro" id="IPR047124">
    <property type="entry name" value="HI_0220.2"/>
</dbReference>
<dbReference type="SMART" id="SM00986">
    <property type="entry name" value="UDG"/>
    <property type="match status" value="1"/>
</dbReference>
<dbReference type="InterPro" id="IPR005122">
    <property type="entry name" value="Uracil-DNA_glycosylase-like"/>
</dbReference>